<evidence type="ECO:0000313" key="2">
    <source>
        <dbReference type="Proteomes" id="UP001164929"/>
    </source>
</evidence>
<comment type="caution">
    <text evidence="1">The sequence shown here is derived from an EMBL/GenBank/DDBJ whole genome shotgun (WGS) entry which is preliminary data.</text>
</comment>
<keyword evidence="2" id="KW-1185">Reference proteome</keyword>
<sequence>MQVMCSSSSHVLAGGAPCYLIQCSFRSFRR</sequence>
<name>A0AAD6LF40_9ROSI</name>
<evidence type="ECO:0000313" key="1">
    <source>
        <dbReference type="EMBL" id="KAJ6959551.1"/>
    </source>
</evidence>
<reference evidence="1" key="1">
    <citation type="journal article" date="2023" name="Mol. Ecol. Resour.">
        <title>Chromosome-level genome assembly of a triploid poplar Populus alba 'Berolinensis'.</title>
        <authorList>
            <person name="Chen S."/>
            <person name="Yu Y."/>
            <person name="Wang X."/>
            <person name="Wang S."/>
            <person name="Zhang T."/>
            <person name="Zhou Y."/>
            <person name="He R."/>
            <person name="Meng N."/>
            <person name="Wang Y."/>
            <person name="Liu W."/>
            <person name="Liu Z."/>
            <person name="Liu J."/>
            <person name="Guo Q."/>
            <person name="Huang H."/>
            <person name="Sederoff R.R."/>
            <person name="Wang G."/>
            <person name="Qu G."/>
            <person name="Chen S."/>
        </authorList>
    </citation>
    <scope>NUCLEOTIDE SEQUENCE</scope>
    <source>
        <strain evidence="1">SC-2020</strain>
    </source>
</reference>
<gene>
    <name evidence="1" type="ORF">NC653_037791</name>
</gene>
<dbReference type="AlphaFoldDB" id="A0AAD6LF40"/>
<dbReference type="EMBL" id="JAQIZT010000017">
    <property type="protein sequence ID" value="KAJ6959551.1"/>
    <property type="molecule type" value="Genomic_DNA"/>
</dbReference>
<accession>A0AAD6LF40</accession>
<organism evidence="1 2">
    <name type="scientific">Populus alba x Populus x berolinensis</name>
    <dbReference type="NCBI Taxonomy" id="444605"/>
    <lineage>
        <taxon>Eukaryota</taxon>
        <taxon>Viridiplantae</taxon>
        <taxon>Streptophyta</taxon>
        <taxon>Embryophyta</taxon>
        <taxon>Tracheophyta</taxon>
        <taxon>Spermatophyta</taxon>
        <taxon>Magnoliopsida</taxon>
        <taxon>eudicotyledons</taxon>
        <taxon>Gunneridae</taxon>
        <taxon>Pentapetalae</taxon>
        <taxon>rosids</taxon>
        <taxon>fabids</taxon>
        <taxon>Malpighiales</taxon>
        <taxon>Salicaceae</taxon>
        <taxon>Saliceae</taxon>
        <taxon>Populus</taxon>
    </lineage>
</organism>
<protein>
    <submittedName>
        <fullName evidence="1">Uncharacterized protein</fullName>
    </submittedName>
</protein>
<dbReference type="Proteomes" id="UP001164929">
    <property type="component" value="Chromosome 17"/>
</dbReference>
<proteinExistence type="predicted"/>